<feature type="region of interest" description="Disordered" evidence="2">
    <location>
        <begin position="250"/>
        <end position="270"/>
    </location>
</feature>
<proteinExistence type="inferred from homology"/>
<dbReference type="GO" id="GO:0019901">
    <property type="term" value="F:protein kinase binding"/>
    <property type="evidence" value="ECO:0007669"/>
    <property type="project" value="TreeGrafter"/>
</dbReference>
<reference evidence="4" key="1">
    <citation type="journal article" date="2023" name="Mol. Phylogenet. Evol.">
        <title>Genome-scale phylogeny and comparative genomics of the fungal order Sordariales.</title>
        <authorList>
            <person name="Hensen N."/>
            <person name="Bonometti L."/>
            <person name="Westerberg I."/>
            <person name="Brannstrom I.O."/>
            <person name="Guillou S."/>
            <person name="Cros-Aarteil S."/>
            <person name="Calhoun S."/>
            <person name="Haridas S."/>
            <person name="Kuo A."/>
            <person name="Mondo S."/>
            <person name="Pangilinan J."/>
            <person name="Riley R."/>
            <person name="LaButti K."/>
            <person name="Andreopoulos B."/>
            <person name="Lipzen A."/>
            <person name="Chen C."/>
            <person name="Yan M."/>
            <person name="Daum C."/>
            <person name="Ng V."/>
            <person name="Clum A."/>
            <person name="Steindorff A."/>
            <person name="Ohm R.A."/>
            <person name="Martin F."/>
            <person name="Silar P."/>
            <person name="Natvig D.O."/>
            <person name="Lalanne C."/>
            <person name="Gautier V."/>
            <person name="Ament-Velasquez S.L."/>
            <person name="Kruys A."/>
            <person name="Hutchinson M.I."/>
            <person name="Powell A.J."/>
            <person name="Barry K."/>
            <person name="Miller A.N."/>
            <person name="Grigoriev I.V."/>
            <person name="Debuchy R."/>
            <person name="Gladieux P."/>
            <person name="Hiltunen Thoren M."/>
            <person name="Johannesson H."/>
        </authorList>
    </citation>
    <scope>NUCLEOTIDE SEQUENCE</scope>
    <source>
        <strain evidence="4">CBS 118394</strain>
    </source>
</reference>
<dbReference type="GO" id="GO:0005737">
    <property type="term" value="C:cytoplasm"/>
    <property type="evidence" value="ECO:0007669"/>
    <property type="project" value="TreeGrafter"/>
</dbReference>
<gene>
    <name evidence="4" type="ORF">B0H66DRAFT_604956</name>
</gene>
<feature type="region of interest" description="Disordered" evidence="2">
    <location>
        <begin position="494"/>
        <end position="515"/>
    </location>
</feature>
<feature type="compositionally biased region" description="Basic and acidic residues" evidence="2">
    <location>
        <begin position="438"/>
        <end position="449"/>
    </location>
</feature>
<evidence type="ECO:0000256" key="1">
    <source>
        <dbReference type="ARBA" id="ARBA00038216"/>
    </source>
</evidence>
<dbReference type="InterPro" id="IPR014756">
    <property type="entry name" value="Ig_E-set"/>
</dbReference>
<feature type="compositionally biased region" description="Basic and acidic residues" evidence="2">
    <location>
        <begin position="64"/>
        <end position="75"/>
    </location>
</feature>
<evidence type="ECO:0000313" key="4">
    <source>
        <dbReference type="EMBL" id="KAK3316680.1"/>
    </source>
</evidence>
<feature type="compositionally biased region" description="Low complexity" evidence="2">
    <location>
        <begin position="649"/>
        <end position="669"/>
    </location>
</feature>
<evidence type="ECO:0000256" key="2">
    <source>
        <dbReference type="SAM" id="MobiDB-lite"/>
    </source>
</evidence>
<evidence type="ECO:0000313" key="5">
    <source>
        <dbReference type="Proteomes" id="UP001283341"/>
    </source>
</evidence>
<dbReference type="AlphaFoldDB" id="A0AAE0I1D8"/>
<feature type="compositionally biased region" description="Polar residues" evidence="2">
    <location>
        <begin position="464"/>
        <end position="476"/>
    </location>
</feature>
<sequence length="709" mass="73575">MGTFTFKWPHAAEEVYVTGTFDNWTKSEQLAKVGDSFEKTVTLPETSDKIYYKFVVDGKWTTDHTAPQEKDHEGNENNVLQPENITKTEEPSPAAANMDTLNTVTPESTTAQLAGAVPLEEKKDIAAGPGAYPETPANELDKQFKVDPLPATEGAVNPVKLEPSEKIPEGLRAAGINDHVTLDKESYEKSDRIPGLEMALPPVTNNMIPESSLPIIGPDEVTINSAAPNSTTAELAGKVPLEPKVPEVVKDSQREAHVDPEASAISEEVREKAEVEEELLQKVPEAPAAAEGTAPSEAAKTMGTIGEAVAVAGAAAFTAAVGASVVAKDTVASVASDAAKKLPDSQQVATTSDAAVTAAVNAAVVAKDTVASVASDAAKKLPDSQQVAATSDAAVTAAGDAAVNAKETITSVASGAVDKLPDSVKQALPVSVQPAPQAKEEIPAPKVEDVSPAVPPEVKESIAESGQSPEAATNTGAVVDKLMVEAELLKEVKEVEPAAESSIKKPDLPAPKVEDVSSVVPVEVKESIVESGQSPEAATNATAVDDKTAVEAELLKEVKEAEPAAESKKAEVPAPKVEYISSAVPVEVKESITESGQSPEAATNAAAVDDKKAVEAELLKEVKEVKPDGESPKAEEAKPVMAQPETNGSKSAAPQVPASAPAESTAAPTISKPTEGASADAALKDKKKKNRLSTIFSKLKHKLDGKDKS</sequence>
<dbReference type="Proteomes" id="UP001283341">
    <property type="component" value="Unassembled WGS sequence"/>
</dbReference>
<reference evidence="4" key="2">
    <citation type="submission" date="2023-06" db="EMBL/GenBank/DDBJ databases">
        <authorList>
            <consortium name="Lawrence Berkeley National Laboratory"/>
            <person name="Haridas S."/>
            <person name="Hensen N."/>
            <person name="Bonometti L."/>
            <person name="Westerberg I."/>
            <person name="Brannstrom I.O."/>
            <person name="Guillou S."/>
            <person name="Cros-Aarteil S."/>
            <person name="Calhoun S."/>
            <person name="Kuo A."/>
            <person name="Mondo S."/>
            <person name="Pangilinan J."/>
            <person name="Riley R."/>
            <person name="Labutti K."/>
            <person name="Andreopoulos B."/>
            <person name="Lipzen A."/>
            <person name="Chen C."/>
            <person name="Yanf M."/>
            <person name="Daum C."/>
            <person name="Ng V."/>
            <person name="Clum A."/>
            <person name="Steindorff A."/>
            <person name="Ohm R."/>
            <person name="Martin F."/>
            <person name="Silar P."/>
            <person name="Natvig D."/>
            <person name="Lalanne C."/>
            <person name="Gautier V."/>
            <person name="Ament-Velasquez S.L."/>
            <person name="Kruys A."/>
            <person name="Hutchinson M.I."/>
            <person name="Powell A.J."/>
            <person name="Barry K."/>
            <person name="Miller A.N."/>
            <person name="Grigoriev I.V."/>
            <person name="Debuchy R."/>
            <person name="Gladieux P."/>
            <person name="Thoren M.H."/>
            <person name="Johannesson H."/>
        </authorList>
    </citation>
    <scope>NUCLEOTIDE SEQUENCE</scope>
    <source>
        <strain evidence="4">CBS 118394</strain>
    </source>
</reference>
<comment type="caution">
    <text evidence="4">The sequence shown here is derived from an EMBL/GenBank/DDBJ whole genome shotgun (WGS) entry which is preliminary data.</text>
</comment>
<feature type="domain" description="AMP-activated protein kinase glycogen-binding" evidence="3">
    <location>
        <begin position="5"/>
        <end position="81"/>
    </location>
</feature>
<feature type="region of interest" description="Disordered" evidence="2">
    <location>
        <begin position="150"/>
        <end position="172"/>
    </location>
</feature>
<dbReference type="CDD" id="cd02859">
    <property type="entry name" value="E_set_AMPKbeta_like_N"/>
    <property type="match status" value="1"/>
</dbReference>
<name>A0AAE0I1D8_9PEZI</name>
<dbReference type="SUPFAM" id="SSF81296">
    <property type="entry name" value="E set domains"/>
    <property type="match status" value="1"/>
</dbReference>
<feature type="compositionally biased region" description="Basic and acidic residues" evidence="2">
    <location>
        <begin position="250"/>
        <end position="260"/>
    </location>
</feature>
<dbReference type="GO" id="GO:0005634">
    <property type="term" value="C:nucleus"/>
    <property type="evidence" value="ECO:0007669"/>
    <property type="project" value="TreeGrafter"/>
</dbReference>
<comment type="similarity">
    <text evidence="1">Belongs to the CRP1/MDG1 family.</text>
</comment>
<feature type="region of interest" description="Disordered" evidence="2">
    <location>
        <begin position="431"/>
        <end position="476"/>
    </location>
</feature>
<feature type="compositionally biased region" description="Polar residues" evidence="2">
    <location>
        <begin position="76"/>
        <end position="85"/>
    </location>
</feature>
<feature type="compositionally biased region" description="Basic and acidic residues" evidence="2">
    <location>
        <begin position="608"/>
        <end position="638"/>
    </location>
</feature>
<dbReference type="InterPro" id="IPR013783">
    <property type="entry name" value="Ig-like_fold"/>
</dbReference>
<dbReference type="GO" id="GO:0031588">
    <property type="term" value="C:nucleotide-activated protein kinase complex"/>
    <property type="evidence" value="ECO:0007669"/>
    <property type="project" value="TreeGrafter"/>
</dbReference>
<dbReference type="EMBL" id="JAUEDM010000005">
    <property type="protein sequence ID" value="KAK3316680.1"/>
    <property type="molecule type" value="Genomic_DNA"/>
</dbReference>
<organism evidence="4 5">
    <name type="scientific">Apodospora peruviana</name>
    <dbReference type="NCBI Taxonomy" id="516989"/>
    <lineage>
        <taxon>Eukaryota</taxon>
        <taxon>Fungi</taxon>
        <taxon>Dikarya</taxon>
        <taxon>Ascomycota</taxon>
        <taxon>Pezizomycotina</taxon>
        <taxon>Sordariomycetes</taxon>
        <taxon>Sordariomycetidae</taxon>
        <taxon>Sordariales</taxon>
        <taxon>Lasiosphaeriaceae</taxon>
        <taxon>Apodospora</taxon>
    </lineage>
</organism>
<feature type="region of interest" description="Disordered" evidence="2">
    <location>
        <begin position="64"/>
        <end position="97"/>
    </location>
</feature>
<dbReference type="Pfam" id="PF16561">
    <property type="entry name" value="AMPK1_CBM"/>
    <property type="match status" value="1"/>
</dbReference>
<feature type="region of interest" description="Disordered" evidence="2">
    <location>
        <begin position="579"/>
        <end position="709"/>
    </location>
</feature>
<dbReference type="PANTHER" id="PTHR10343">
    <property type="entry name" value="5'-AMP-ACTIVATED PROTEIN KINASE , BETA SUBUNIT"/>
    <property type="match status" value="1"/>
</dbReference>
<protein>
    <recommendedName>
        <fullName evidence="3">AMP-activated protein kinase glycogen-binding domain-containing protein</fullName>
    </recommendedName>
</protein>
<accession>A0AAE0I1D8</accession>
<dbReference type="GO" id="GO:0007165">
    <property type="term" value="P:signal transduction"/>
    <property type="evidence" value="ECO:0007669"/>
    <property type="project" value="TreeGrafter"/>
</dbReference>
<dbReference type="InterPro" id="IPR032640">
    <property type="entry name" value="AMPK1_CBM"/>
</dbReference>
<dbReference type="PANTHER" id="PTHR10343:SF81">
    <property type="entry name" value="CRUCIFORM DNA-RECOGNIZING PROTEIN 1-RELATED"/>
    <property type="match status" value="1"/>
</dbReference>
<evidence type="ECO:0000259" key="3">
    <source>
        <dbReference type="Pfam" id="PF16561"/>
    </source>
</evidence>
<keyword evidence="5" id="KW-1185">Reference proteome</keyword>
<dbReference type="InterPro" id="IPR050827">
    <property type="entry name" value="CRP1_MDG1_kinase"/>
</dbReference>
<dbReference type="Gene3D" id="2.60.40.10">
    <property type="entry name" value="Immunoglobulins"/>
    <property type="match status" value="1"/>
</dbReference>